<evidence type="ECO:0000256" key="4">
    <source>
        <dbReference type="ARBA" id="ARBA00023163"/>
    </source>
</evidence>
<reference evidence="6 7" key="1">
    <citation type="submission" date="2018-08" db="EMBL/GenBank/DDBJ databases">
        <title>Sphingobium sp. EO9.</title>
        <authorList>
            <person name="Park Y."/>
            <person name="Kim K.H."/>
            <person name="Jeon C.O."/>
        </authorList>
    </citation>
    <scope>NUCLEOTIDE SEQUENCE [LARGE SCALE GENOMIC DNA]</scope>
    <source>
        <strain evidence="6 7">EO9</strain>
    </source>
</reference>
<dbReference type="RefSeq" id="WP_119749594.1">
    <property type="nucleotide sequence ID" value="NZ_QVRA01000027.1"/>
</dbReference>
<protein>
    <submittedName>
        <fullName evidence="6">LysR family transcriptional regulator</fullName>
    </submittedName>
</protein>
<dbReference type="InterPro" id="IPR005119">
    <property type="entry name" value="LysR_subst-bd"/>
</dbReference>
<keyword evidence="3" id="KW-0238">DNA-binding</keyword>
<dbReference type="OrthoDB" id="5297263at2"/>
<dbReference type="EMBL" id="QVRA01000027">
    <property type="protein sequence ID" value="RJG52418.1"/>
    <property type="molecule type" value="Genomic_DNA"/>
</dbReference>
<keyword evidence="7" id="KW-1185">Reference proteome</keyword>
<dbReference type="GO" id="GO:0003700">
    <property type="term" value="F:DNA-binding transcription factor activity"/>
    <property type="evidence" value="ECO:0007669"/>
    <property type="project" value="InterPro"/>
</dbReference>
<dbReference type="GO" id="GO:0005829">
    <property type="term" value="C:cytosol"/>
    <property type="evidence" value="ECO:0007669"/>
    <property type="project" value="TreeGrafter"/>
</dbReference>
<dbReference type="SUPFAM" id="SSF46785">
    <property type="entry name" value="Winged helix' DNA-binding domain"/>
    <property type="match status" value="1"/>
</dbReference>
<evidence type="ECO:0000313" key="7">
    <source>
        <dbReference type="Proteomes" id="UP000283469"/>
    </source>
</evidence>
<dbReference type="GO" id="GO:0003677">
    <property type="term" value="F:DNA binding"/>
    <property type="evidence" value="ECO:0007669"/>
    <property type="project" value="UniProtKB-KW"/>
</dbReference>
<dbReference type="InterPro" id="IPR000847">
    <property type="entry name" value="LysR_HTH_N"/>
</dbReference>
<dbReference type="Gene3D" id="3.40.190.290">
    <property type="match status" value="1"/>
</dbReference>
<dbReference type="PANTHER" id="PTHR30419:SF8">
    <property type="entry name" value="NITROGEN ASSIMILATION TRANSCRIPTIONAL ACTIVATOR-RELATED"/>
    <property type="match status" value="1"/>
</dbReference>
<dbReference type="AlphaFoldDB" id="A0A418YML1"/>
<organism evidence="6 7">
    <name type="scientific">Sphingobium terrigena</name>
    <dbReference type="NCBI Taxonomy" id="2304063"/>
    <lineage>
        <taxon>Bacteria</taxon>
        <taxon>Pseudomonadati</taxon>
        <taxon>Pseudomonadota</taxon>
        <taxon>Alphaproteobacteria</taxon>
        <taxon>Sphingomonadales</taxon>
        <taxon>Sphingomonadaceae</taxon>
        <taxon>Sphingobium</taxon>
    </lineage>
</organism>
<dbReference type="InterPro" id="IPR050950">
    <property type="entry name" value="HTH-type_LysR_regulators"/>
</dbReference>
<name>A0A418YML1_9SPHN</name>
<dbReference type="InterPro" id="IPR036390">
    <property type="entry name" value="WH_DNA-bd_sf"/>
</dbReference>
<dbReference type="PANTHER" id="PTHR30419">
    <property type="entry name" value="HTH-TYPE TRANSCRIPTIONAL REGULATOR YBHD"/>
    <property type="match status" value="1"/>
</dbReference>
<dbReference type="SUPFAM" id="SSF53850">
    <property type="entry name" value="Periplasmic binding protein-like II"/>
    <property type="match status" value="1"/>
</dbReference>
<gene>
    <name evidence="6" type="ORF">D0Z70_20200</name>
</gene>
<dbReference type="InterPro" id="IPR036388">
    <property type="entry name" value="WH-like_DNA-bd_sf"/>
</dbReference>
<dbReference type="Proteomes" id="UP000283469">
    <property type="component" value="Unassembled WGS sequence"/>
</dbReference>
<proteinExistence type="inferred from homology"/>
<comment type="similarity">
    <text evidence="1">Belongs to the LysR transcriptional regulatory family.</text>
</comment>
<dbReference type="Pfam" id="PF00126">
    <property type="entry name" value="HTH_1"/>
    <property type="match status" value="1"/>
</dbReference>
<evidence type="ECO:0000313" key="6">
    <source>
        <dbReference type="EMBL" id="RJG52418.1"/>
    </source>
</evidence>
<evidence type="ECO:0000259" key="5">
    <source>
        <dbReference type="PROSITE" id="PS50931"/>
    </source>
</evidence>
<sequence length="315" mass="34217">MSQSFVHVHLVALRYFAETVRAGSMRQASEALSTAPSAVNRQILKLEEQLQVRLFDRVAGGVKLTSAGEVLYGYIQTLERNLETAIDHMDDMRALRRGHVRIACEDGIGRDFVTRQLVEFAARYRNVTYSISVHGASVILDLIAAGEVDVGLTMGPPMRRDIRLMGAAAVPMGVVMPRDHPFAGKSSMTLVDLAGERMILGGAGYGGASEINRHMTEGSRHRPFIESSSSDNVLSLVLAGLGLAVRSPVGLLTELGRDALAFVPLAGPKVPEVKLCIWTHLTRSPSIAGSVLTQTMVQALKPFAETLDRWRHPVP</sequence>
<keyword evidence="2" id="KW-0805">Transcription regulation</keyword>
<evidence type="ECO:0000256" key="2">
    <source>
        <dbReference type="ARBA" id="ARBA00023015"/>
    </source>
</evidence>
<dbReference type="Gene3D" id="1.10.10.10">
    <property type="entry name" value="Winged helix-like DNA-binding domain superfamily/Winged helix DNA-binding domain"/>
    <property type="match status" value="1"/>
</dbReference>
<evidence type="ECO:0000256" key="1">
    <source>
        <dbReference type="ARBA" id="ARBA00009437"/>
    </source>
</evidence>
<keyword evidence="4" id="KW-0804">Transcription</keyword>
<comment type="caution">
    <text evidence="6">The sequence shown here is derived from an EMBL/GenBank/DDBJ whole genome shotgun (WGS) entry which is preliminary data.</text>
</comment>
<evidence type="ECO:0000256" key="3">
    <source>
        <dbReference type="ARBA" id="ARBA00023125"/>
    </source>
</evidence>
<dbReference type="Pfam" id="PF03466">
    <property type="entry name" value="LysR_substrate"/>
    <property type="match status" value="1"/>
</dbReference>
<feature type="domain" description="HTH lysR-type" evidence="5">
    <location>
        <begin position="13"/>
        <end position="65"/>
    </location>
</feature>
<accession>A0A418YML1</accession>
<dbReference type="PROSITE" id="PS50931">
    <property type="entry name" value="HTH_LYSR"/>
    <property type="match status" value="1"/>
</dbReference>